<proteinExistence type="inferred from homology"/>
<dbReference type="SMART" id="SM00726">
    <property type="entry name" value="UIM"/>
    <property type="match status" value="2"/>
</dbReference>
<evidence type="ECO:0000256" key="1">
    <source>
        <dbReference type="ARBA" id="ARBA00004496"/>
    </source>
</evidence>
<dbReference type="Proteomes" id="UP000192578">
    <property type="component" value="Unassembled WGS sequence"/>
</dbReference>
<feature type="region of interest" description="Disordered" evidence="6">
    <location>
        <begin position="274"/>
        <end position="345"/>
    </location>
</feature>
<dbReference type="EMBL" id="MTYJ01000051">
    <property type="protein sequence ID" value="OQV18232.1"/>
    <property type="molecule type" value="Genomic_DNA"/>
</dbReference>
<accession>A0A1W0WSQ1</accession>
<dbReference type="GO" id="GO:0005768">
    <property type="term" value="C:endosome"/>
    <property type="evidence" value="ECO:0007669"/>
    <property type="project" value="TreeGrafter"/>
</dbReference>
<evidence type="ECO:0000256" key="6">
    <source>
        <dbReference type="SAM" id="MobiDB-lite"/>
    </source>
</evidence>
<feature type="compositionally biased region" description="Polar residues" evidence="6">
    <location>
        <begin position="321"/>
        <end position="330"/>
    </location>
</feature>
<name>A0A1W0WSQ1_HYPEX</name>
<dbReference type="InterPro" id="IPR013809">
    <property type="entry name" value="ENTH"/>
</dbReference>
<comment type="similarity">
    <text evidence="2">Belongs to the epsin family.</text>
</comment>
<gene>
    <name evidence="8" type="ORF">BV898_07628</name>
</gene>
<dbReference type="InterPro" id="IPR003903">
    <property type="entry name" value="UIM_dom"/>
</dbReference>
<feature type="domain" description="ENTH" evidence="7">
    <location>
        <begin position="13"/>
        <end position="144"/>
    </location>
</feature>
<sequence length="536" mass="57261">MGDVKKGLRTVRNVVRNYNDAQVKVREATSNDPWGPAASLMSEIADMTYNHLAFSDIMQMLWKRLNDNGKDWRHVYKALVVLDYIVKAGSDKVAQHCKENLYFIQTLQNFQFFEENKDHGMNVREKAKQVCSLLTDEEKLKNERVKASKTRERFQYGAPGGIMTRGDYSIDDSSMSPSSGHPHSGSFGASGSGGGGRNPHLPAEVEAVRPQTANEEEIQLQIALAMSKEEADEEDRRRQRDDVRLQIALSESESDYQKHKPVAVSSVNELFDVFHDTQTSPPGGHRNGGSAADPWGGDDHFGLESSRPAAPAPSAAHGNGFASSTLNDPWSSGTASSSSSTAFGGGSLSNGSNSNNNGLNVYPSLPSAAAATLNPWSSLQPMSGSNSASASPSNIAAAAAKPKNPAQNFLGQNSALVDLESLVTPVRPAANAAPSSVFMNPFTGPFSGGSGSGIPTAAPINNPFHQAAAPQPTINQLRNINAPPVASYDSGLPQPLMPLLSSSPNNNAAAFQQAPNRFQQPTSHHAPVDQNFNPFL</sequence>
<comment type="caution">
    <text evidence="8">The sequence shown here is derived from an EMBL/GenBank/DDBJ whole genome shotgun (WGS) entry which is preliminary data.</text>
</comment>
<dbReference type="FunFam" id="1.25.40.90:FF:000006">
    <property type="entry name" value="Clathrin interactor 1"/>
    <property type="match status" value="1"/>
</dbReference>
<evidence type="ECO:0000256" key="5">
    <source>
        <dbReference type="ARBA" id="ARBA00023121"/>
    </source>
</evidence>
<dbReference type="PANTHER" id="PTHR12276:SF115">
    <property type="entry name" value="FI19443P1"/>
    <property type="match status" value="1"/>
</dbReference>
<keyword evidence="5" id="KW-0446">Lipid-binding</keyword>
<keyword evidence="4" id="KW-0597">Phosphoprotein</keyword>
<organism evidence="8 9">
    <name type="scientific">Hypsibius exemplaris</name>
    <name type="common">Freshwater tardigrade</name>
    <dbReference type="NCBI Taxonomy" id="2072580"/>
    <lineage>
        <taxon>Eukaryota</taxon>
        <taxon>Metazoa</taxon>
        <taxon>Ecdysozoa</taxon>
        <taxon>Tardigrada</taxon>
        <taxon>Eutardigrada</taxon>
        <taxon>Parachela</taxon>
        <taxon>Hypsibioidea</taxon>
        <taxon>Hypsibiidae</taxon>
        <taxon>Hypsibius</taxon>
    </lineage>
</organism>
<dbReference type="SMART" id="SM00273">
    <property type="entry name" value="ENTH"/>
    <property type="match status" value="1"/>
</dbReference>
<evidence type="ECO:0000259" key="7">
    <source>
        <dbReference type="PROSITE" id="PS50942"/>
    </source>
</evidence>
<evidence type="ECO:0000256" key="2">
    <source>
        <dbReference type="ARBA" id="ARBA00010130"/>
    </source>
</evidence>
<dbReference type="OrthoDB" id="4033880at2759"/>
<comment type="subcellular location">
    <subcellularLocation>
        <location evidence="1">Cytoplasm</location>
    </subcellularLocation>
</comment>
<dbReference type="GO" id="GO:0005886">
    <property type="term" value="C:plasma membrane"/>
    <property type="evidence" value="ECO:0007669"/>
    <property type="project" value="TreeGrafter"/>
</dbReference>
<feature type="compositionally biased region" description="Gly residues" evidence="6">
    <location>
        <begin position="188"/>
        <end position="197"/>
    </location>
</feature>
<dbReference type="GO" id="GO:0030125">
    <property type="term" value="C:clathrin vesicle coat"/>
    <property type="evidence" value="ECO:0007669"/>
    <property type="project" value="TreeGrafter"/>
</dbReference>
<dbReference type="Pfam" id="PF01417">
    <property type="entry name" value="ENTH"/>
    <property type="match status" value="1"/>
</dbReference>
<evidence type="ECO:0000256" key="3">
    <source>
        <dbReference type="ARBA" id="ARBA00022490"/>
    </source>
</evidence>
<reference evidence="9" key="1">
    <citation type="submission" date="2017-01" db="EMBL/GenBank/DDBJ databases">
        <title>Comparative genomics of anhydrobiosis in the tardigrade Hypsibius dujardini.</title>
        <authorList>
            <person name="Yoshida Y."/>
            <person name="Koutsovoulos G."/>
            <person name="Laetsch D."/>
            <person name="Stevens L."/>
            <person name="Kumar S."/>
            <person name="Horikawa D."/>
            <person name="Ishino K."/>
            <person name="Komine S."/>
            <person name="Tomita M."/>
            <person name="Blaxter M."/>
            <person name="Arakawa K."/>
        </authorList>
    </citation>
    <scope>NUCLEOTIDE SEQUENCE [LARGE SCALE GENOMIC DNA]</scope>
    <source>
        <strain evidence="9">Z151</strain>
    </source>
</reference>
<dbReference type="AlphaFoldDB" id="A0A1W0WSQ1"/>
<dbReference type="InterPro" id="IPR008942">
    <property type="entry name" value="ENTH_VHS"/>
</dbReference>
<keyword evidence="9" id="KW-1185">Reference proteome</keyword>
<dbReference type="GO" id="GO:0006897">
    <property type="term" value="P:endocytosis"/>
    <property type="evidence" value="ECO:0007669"/>
    <property type="project" value="TreeGrafter"/>
</dbReference>
<evidence type="ECO:0000313" key="9">
    <source>
        <dbReference type="Proteomes" id="UP000192578"/>
    </source>
</evidence>
<feature type="compositionally biased region" description="Low complexity" evidence="6">
    <location>
        <begin position="173"/>
        <end position="187"/>
    </location>
</feature>
<dbReference type="PROSITE" id="PS50330">
    <property type="entry name" value="UIM"/>
    <property type="match status" value="1"/>
</dbReference>
<dbReference type="PROSITE" id="PS50942">
    <property type="entry name" value="ENTH"/>
    <property type="match status" value="1"/>
</dbReference>
<dbReference type="Gene3D" id="1.25.40.90">
    <property type="match status" value="1"/>
</dbReference>
<feature type="compositionally biased region" description="Low complexity" evidence="6">
    <location>
        <begin position="331"/>
        <end position="342"/>
    </location>
</feature>
<dbReference type="GO" id="GO:0005543">
    <property type="term" value="F:phospholipid binding"/>
    <property type="evidence" value="ECO:0007669"/>
    <property type="project" value="TreeGrafter"/>
</dbReference>
<evidence type="ECO:0000256" key="4">
    <source>
        <dbReference type="ARBA" id="ARBA00022553"/>
    </source>
</evidence>
<feature type="region of interest" description="Disordered" evidence="6">
    <location>
        <begin position="157"/>
        <end position="202"/>
    </location>
</feature>
<dbReference type="PANTHER" id="PTHR12276">
    <property type="entry name" value="EPSIN/ENT-RELATED"/>
    <property type="match status" value="1"/>
</dbReference>
<dbReference type="CDD" id="cd16990">
    <property type="entry name" value="ENTH_Epsin"/>
    <property type="match status" value="1"/>
</dbReference>
<keyword evidence="3" id="KW-0963">Cytoplasm</keyword>
<dbReference type="SUPFAM" id="SSF48464">
    <property type="entry name" value="ENTH/VHS domain"/>
    <property type="match status" value="1"/>
</dbReference>
<feature type="compositionally biased region" description="Low complexity" evidence="6">
    <location>
        <begin position="305"/>
        <end position="316"/>
    </location>
</feature>
<evidence type="ECO:0000313" key="8">
    <source>
        <dbReference type="EMBL" id="OQV18232.1"/>
    </source>
</evidence>
<protein>
    <submittedName>
        <fullName evidence="8">Epsin-2</fullName>
    </submittedName>
</protein>
<dbReference type="GO" id="GO:0030276">
    <property type="term" value="F:clathrin binding"/>
    <property type="evidence" value="ECO:0007669"/>
    <property type="project" value="TreeGrafter"/>
</dbReference>